<dbReference type="PANTHER" id="PTHR36919">
    <property type="entry name" value="BLR1215 PROTEIN"/>
    <property type="match status" value="1"/>
</dbReference>
<feature type="chain" id="PRO_5023089108" evidence="1">
    <location>
        <begin position="19"/>
        <end position="139"/>
    </location>
</feature>
<comment type="caution">
    <text evidence="3">The sequence shown here is derived from an EMBL/GenBank/DDBJ whole genome shotgun (WGS) entry which is preliminary data.</text>
</comment>
<dbReference type="AlphaFoldDB" id="A0A5D0QXB2"/>
<dbReference type="Proteomes" id="UP000324358">
    <property type="component" value="Unassembled WGS sequence"/>
</dbReference>
<evidence type="ECO:0000256" key="1">
    <source>
        <dbReference type="SAM" id="SignalP"/>
    </source>
</evidence>
<proteinExistence type="predicted"/>
<keyword evidence="4" id="KW-1185">Reference proteome</keyword>
<dbReference type="Pfam" id="PF09917">
    <property type="entry name" value="DUF2147"/>
    <property type="match status" value="1"/>
</dbReference>
<dbReference type="PANTHER" id="PTHR36919:SF3">
    <property type="entry name" value="BLL5882 PROTEIN"/>
    <property type="match status" value="1"/>
</dbReference>
<reference evidence="3 4" key="1">
    <citation type="submission" date="2019-08" db="EMBL/GenBank/DDBJ databases">
        <title>Genomes of Antarctic Bizionia species.</title>
        <authorList>
            <person name="Bowman J.P."/>
        </authorList>
    </citation>
    <scope>NUCLEOTIDE SEQUENCE [LARGE SCALE GENOMIC DNA]</scope>
    <source>
        <strain evidence="3 4">APA-1</strain>
    </source>
</reference>
<feature type="domain" description="DUF2147" evidence="2">
    <location>
        <begin position="23"/>
        <end position="137"/>
    </location>
</feature>
<gene>
    <name evidence="3" type="ORF">ES675_07140</name>
</gene>
<name>A0A5D0QXB2_9FLAO</name>
<protein>
    <submittedName>
        <fullName evidence="3">DUF2147 domain-containing protein</fullName>
    </submittedName>
</protein>
<dbReference type="RefSeq" id="WP_066253970.1">
    <property type="nucleotide sequence ID" value="NZ_VSKL01000002.1"/>
</dbReference>
<evidence type="ECO:0000313" key="3">
    <source>
        <dbReference type="EMBL" id="TYB73425.1"/>
    </source>
</evidence>
<evidence type="ECO:0000259" key="2">
    <source>
        <dbReference type="Pfam" id="PF09917"/>
    </source>
</evidence>
<evidence type="ECO:0000313" key="4">
    <source>
        <dbReference type="Proteomes" id="UP000324358"/>
    </source>
</evidence>
<dbReference type="Gene3D" id="2.40.128.520">
    <property type="match status" value="1"/>
</dbReference>
<organism evidence="3 4">
    <name type="scientific">Bizionia algoritergicola</name>
    <dbReference type="NCBI Taxonomy" id="291187"/>
    <lineage>
        <taxon>Bacteria</taxon>
        <taxon>Pseudomonadati</taxon>
        <taxon>Bacteroidota</taxon>
        <taxon>Flavobacteriia</taxon>
        <taxon>Flavobacteriales</taxon>
        <taxon>Flavobacteriaceae</taxon>
        <taxon>Bizionia</taxon>
    </lineage>
</organism>
<dbReference type="InterPro" id="IPR019223">
    <property type="entry name" value="DUF2147"/>
</dbReference>
<sequence length="139" mass="16036">MKYLFLLLITAYSLTNQAQTIVGQWETYDDKTKEKKAVIEIYQTDDKYFAKIVKSFVGEIDALCEKCEEPKKDKPIIGLIIIENIKKNNEDFEGGTILDPETGDVYKCNLKLINKNKLEVRGFIGISIFGRTQYWVRKG</sequence>
<feature type="signal peptide" evidence="1">
    <location>
        <begin position="1"/>
        <end position="18"/>
    </location>
</feature>
<dbReference type="OrthoDB" id="9814399at2"/>
<accession>A0A5D0QXB2</accession>
<keyword evidence="1" id="KW-0732">Signal</keyword>
<dbReference type="EMBL" id="VSKL01000002">
    <property type="protein sequence ID" value="TYB73425.1"/>
    <property type="molecule type" value="Genomic_DNA"/>
</dbReference>